<evidence type="ECO:0000313" key="14">
    <source>
        <dbReference type="EMBL" id="PVD27006.1"/>
    </source>
</evidence>
<evidence type="ECO:0000256" key="1">
    <source>
        <dbReference type="ARBA" id="ARBA00004651"/>
    </source>
</evidence>
<feature type="region of interest" description="Disordered" evidence="11">
    <location>
        <begin position="301"/>
        <end position="354"/>
    </location>
</feature>
<keyword evidence="6 12" id="KW-0472">Membrane</keyword>
<evidence type="ECO:0000256" key="5">
    <source>
        <dbReference type="ARBA" id="ARBA00023040"/>
    </source>
</evidence>
<keyword evidence="3 10" id="KW-0812">Transmembrane</keyword>
<feature type="transmembrane region" description="Helical" evidence="12">
    <location>
        <begin position="111"/>
        <end position="132"/>
    </location>
</feature>
<feature type="compositionally biased region" description="Basic residues" evidence="11">
    <location>
        <begin position="365"/>
        <end position="378"/>
    </location>
</feature>
<dbReference type="Gene3D" id="1.20.1070.10">
    <property type="entry name" value="Rhodopsin 7-helix transmembrane proteins"/>
    <property type="match status" value="2"/>
</dbReference>
<protein>
    <recommendedName>
        <fullName evidence="13">G-protein coupled receptors family 1 profile domain-containing protein</fullName>
    </recommendedName>
</protein>
<keyword evidence="7" id="KW-1015">Disulfide bond</keyword>
<feature type="domain" description="G-protein coupled receptors family 1 profile" evidence="13">
    <location>
        <begin position="1"/>
        <end position="446"/>
    </location>
</feature>
<dbReference type="GO" id="GO:0004930">
    <property type="term" value="F:G protein-coupled receptor activity"/>
    <property type="evidence" value="ECO:0007669"/>
    <property type="project" value="UniProtKB-KW"/>
</dbReference>
<dbReference type="GO" id="GO:0045202">
    <property type="term" value="C:synapse"/>
    <property type="evidence" value="ECO:0007669"/>
    <property type="project" value="GOC"/>
</dbReference>
<dbReference type="SMART" id="SM01381">
    <property type="entry name" value="7TM_GPCR_Srsx"/>
    <property type="match status" value="1"/>
</dbReference>
<proteinExistence type="inferred from homology"/>
<reference evidence="14 15" key="1">
    <citation type="submission" date="2018-04" db="EMBL/GenBank/DDBJ databases">
        <title>The genome of golden apple snail Pomacea canaliculata provides insight into stress tolerance and invasive adaptation.</title>
        <authorList>
            <person name="Liu C."/>
            <person name="Liu B."/>
            <person name="Ren Y."/>
            <person name="Zhang Y."/>
            <person name="Wang H."/>
            <person name="Li S."/>
            <person name="Jiang F."/>
            <person name="Yin L."/>
            <person name="Zhang G."/>
            <person name="Qian W."/>
            <person name="Fan W."/>
        </authorList>
    </citation>
    <scope>NUCLEOTIDE SEQUENCE [LARGE SCALE GENOMIC DNA]</scope>
    <source>
        <strain evidence="14">SZHN2017</strain>
        <tissue evidence="14">Muscle</tissue>
    </source>
</reference>
<evidence type="ECO:0000256" key="3">
    <source>
        <dbReference type="ARBA" id="ARBA00022692"/>
    </source>
</evidence>
<feature type="compositionally biased region" description="Low complexity" evidence="11">
    <location>
        <begin position="310"/>
        <end position="325"/>
    </location>
</feature>
<dbReference type="GO" id="GO:0001591">
    <property type="term" value="F:dopamine neurotransmitter receptor activity, coupled via Gi/Go"/>
    <property type="evidence" value="ECO:0007669"/>
    <property type="project" value="TreeGrafter"/>
</dbReference>
<evidence type="ECO:0000256" key="11">
    <source>
        <dbReference type="SAM" id="MobiDB-lite"/>
    </source>
</evidence>
<evidence type="ECO:0000256" key="12">
    <source>
        <dbReference type="SAM" id="Phobius"/>
    </source>
</evidence>
<evidence type="ECO:0000256" key="8">
    <source>
        <dbReference type="ARBA" id="ARBA00023170"/>
    </source>
</evidence>
<name>A0A2T7P0S9_POMCA</name>
<evidence type="ECO:0000256" key="7">
    <source>
        <dbReference type="ARBA" id="ARBA00023157"/>
    </source>
</evidence>
<feature type="region of interest" description="Disordered" evidence="11">
    <location>
        <begin position="240"/>
        <end position="273"/>
    </location>
</feature>
<dbReference type="OrthoDB" id="10010417at2759"/>
<dbReference type="InterPro" id="IPR000276">
    <property type="entry name" value="GPCR_Rhodpsn"/>
</dbReference>
<dbReference type="EMBL" id="PZQS01000007">
    <property type="protein sequence ID" value="PVD27006.1"/>
    <property type="molecule type" value="Genomic_DNA"/>
</dbReference>
<gene>
    <name evidence="14" type="ORF">C0Q70_12156</name>
</gene>
<comment type="subcellular location">
    <subcellularLocation>
        <location evidence="1">Cell membrane</location>
        <topology evidence="1">Multi-pass membrane protein</topology>
    </subcellularLocation>
</comment>
<dbReference type="Pfam" id="PF00001">
    <property type="entry name" value="7tm_1"/>
    <property type="match status" value="1"/>
</dbReference>
<feature type="region of interest" description="Disordered" evidence="11">
    <location>
        <begin position="359"/>
        <end position="378"/>
    </location>
</feature>
<comment type="caution">
    <text evidence="14">The sequence shown here is derived from an EMBL/GenBank/DDBJ whole genome shotgun (WGS) entry which is preliminary data.</text>
</comment>
<sequence length="470" mass="51082">MAKDFHCTNFLSCPQVIGGWLLSDLLCDAWVASDVLACTASILNLTAISVDRFIAVTQPIKYAKHKNSKRVYIMIAITWIISVAIAAPIAMGVNYSASRIPGDCSFYNADFIIYSSMGSFYIPSIIMIFLYWKIYRVIRLRAQKARAAKKVKSVDQRALQNVIENTGATALGEGCGGDVGGGAGTGNGANANSSQPTVVTSMVEPTVTTGLAKMDNGRVTTYNTTSSAHQLVPHVIDDASVTNVPSGSDSHNDDEDDSNGNHTSSLRHAPSPDHATHFLACQLHNEDGDLGAELIANPGAAAAERREVGGKASTSGSGNAGASEAETPFTSPGGSTRKKQSSKNKSNCSSSRHKKGVTKFNFHMRTSRKRKEKSSSRREKKATKTLAIVLGVFLLCWVPFFTINIIKAICIRYELDDNPACNLDHMLFSFFVWLGYINSFLNPVIYTIFNPEFRKAFKRILTEPCTKGRR</sequence>
<accession>A0A2T7P0S9</accession>
<evidence type="ECO:0000259" key="13">
    <source>
        <dbReference type="PROSITE" id="PS50262"/>
    </source>
</evidence>
<evidence type="ECO:0000256" key="4">
    <source>
        <dbReference type="ARBA" id="ARBA00022989"/>
    </source>
</evidence>
<dbReference type="Proteomes" id="UP000245119">
    <property type="component" value="Linkage Group LG7"/>
</dbReference>
<organism evidence="14 15">
    <name type="scientific">Pomacea canaliculata</name>
    <name type="common">Golden apple snail</name>
    <dbReference type="NCBI Taxonomy" id="400727"/>
    <lineage>
        <taxon>Eukaryota</taxon>
        <taxon>Metazoa</taxon>
        <taxon>Spiralia</taxon>
        <taxon>Lophotrochozoa</taxon>
        <taxon>Mollusca</taxon>
        <taxon>Gastropoda</taxon>
        <taxon>Caenogastropoda</taxon>
        <taxon>Architaenioglossa</taxon>
        <taxon>Ampullarioidea</taxon>
        <taxon>Ampullariidae</taxon>
        <taxon>Pomacea</taxon>
    </lineage>
</organism>
<evidence type="ECO:0000313" key="15">
    <source>
        <dbReference type="Proteomes" id="UP000245119"/>
    </source>
</evidence>
<keyword evidence="2" id="KW-1003">Cell membrane</keyword>
<feature type="transmembrane region" description="Helical" evidence="12">
    <location>
        <begin position="426"/>
        <end position="449"/>
    </location>
</feature>
<feature type="transmembrane region" description="Helical" evidence="12">
    <location>
        <begin position="71"/>
        <end position="91"/>
    </location>
</feature>
<dbReference type="GO" id="GO:0005886">
    <property type="term" value="C:plasma membrane"/>
    <property type="evidence" value="ECO:0007669"/>
    <property type="project" value="UniProtKB-SubCell"/>
</dbReference>
<dbReference type="InterPro" id="IPR017452">
    <property type="entry name" value="GPCR_Rhodpsn_7TM"/>
</dbReference>
<dbReference type="PANTHER" id="PTHR24248">
    <property type="entry name" value="ADRENERGIC RECEPTOR-RELATED G-PROTEIN COUPLED RECEPTOR"/>
    <property type="match status" value="1"/>
</dbReference>
<dbReference type="SUPFAM" id="SSF81321">
    <property type="entry name" value="Family A G protein-coupled receptor-like"/>
    <property type="match status" value="1"/>
</dbReference>
<dbReference type="STRING" id="400727.A0A2T7P0S9"/>
<comment type="similarity">
    <text evidence="10">Belongs to the G-protein coupled receptor 1 family.</text>
</comment>
<feature type="transmembrane region" description="Helical" evidence="12">
    <location>
        <begin position="386"/>
        <end position="406"/>
    </location>
</feature>
<evidence type="ECO:0000256" key="2">
    <source>
        <dbReference type="ARBA" id="ARBA00022475"/>
    </source>
</evidence>
<dbReference type="PRINTS" id="PR00237">
    <property type="entry name" value="GPCRRHODOPSN"/>
</dbReference>
<dbReference type="PROSITE" id="PS00237">
    <property type="entry name" value="G_PROTEIN_RECEP_F1_1"/>
    <property type="match status" value="1"/>
</dbReference>
<dbReference type="AlphaFoldDB" id="A0A2T7P0S9"/>
<keyword evidence="9 10" id="KW-0807">Transducer</keyword>
<dbReference type="PANTHER" id="PTHR24248:SF125">
    <property type="entry name" value="DOPAMINE D2-LIKE RECEPTOR"/>
    <property type="match status" value="1"/>
</dbReference>
<dbReference type="PROSITE" id="PS50262">
    <property type="entry name" value="G_PROTEIN_RECEP_F1_2"/>
    <property type="match status" value="1"/>
</dbReference>
<evidence type="ECO:0000256" key="10">
    <source>
        <dbReference type="RuleBase" id="RU000688"/>
    </source>
</evidence>
<evidence type="ECO:0000256" key="9">
    <source>
        <dbReference type="ARBA" id="ARBA00023224"/>
    </source>
</evidence>
<keyword evidence="4 12" id="KW-1133">Transmembrane helix</keyword>
<keyword evidence="5 10" id="KW-0297">G-protein coupled receptor</keyword>
<evidence type="ECO:0000256" key="6">
    <source>
        <dbReference type="ARBA" id="ARBA00023136"/>
    </source>
</evidence>
<keyword evidence="8 10" id="KW-0675">Receptor</keyword>
<keyword evidence="15" id="KW-1185">Reference proteome</keyword>